<name>A0ABP8HNI5_9BACT</name>
<evidence type="ECO:0000256" key="1">
    <source>
        <dbReference type="ARBA" id="ARBA00001424"/>
    </source>
</evidence>
<dbReference type="SMART" id="SM01011">
    <property type="entry name" value="AMP_N"/>
    <property type="match status" value="1"/>
</dbReference>
<comment type="catalytic activity">
    <reaction evidence="1">
        <text>Release of any N-terminal amino acid, including proline, that is linked to proline, even from a dipeptide or tripeptide.</text>
        <dbReference type="EC" id="3.4.11.9"/>
    </reaction>
</comment>
<evidence type="ECO:0000256" key="5">
    <source>
        <dbReference type="ARBA" id="ARBA00022723"/>
    </source>
</evidence>
<keyword evidence="6" id="KW-0378">Hydrolase</keyword>
<dbReference type="CDD" id="cd01087">
    <property type="entry name" value="Prolidase"/>
    <property type="match status" value="1"/>
</dbReference>
<dbReference type="Gene3D" id="3.90.230.10">
    <property type="entry name" value="Creatinase/methionine aminopeptidase superfamily"/>
    <property type="match status" value="1"/>
</dbReference>
<dbReference type="PANTHER" id="PTHR43226">
    <property type="entry name" value="XAA-PRO AMINOPEPTIDASE 3"/>
    <property type="match status" value="1"/>
</dbReference>
<keyword evidence="9" id="KW-0645">Protease</keyword>
<dbReference type="InterPro" id="IPR007865">
    <property type="entry name" value="Aminopep_P_N"/>
</dbReference>
<evidence type="ECO:0000313" key="9">
    <source>
        <dbReference type="EMBL" id="GAA4341859.1"/>
    </source>
</evidence>
<dbReference type="InterPro" id="IPR029149">
    <property type="entry name" value="Creatin/AminoP/Spt16_N"/>
</dbReference>
<dbReference type="Pfam" id="PF00557">
    <property type="entry name" value="Peptidase_M24"/>
    <property type="match status" value="1"/>
</dbReference>
<dbReference type="RefSeq" id="WP_345257756.1">
    <property type="nucleotide sequence ID" value="NZ_BAABGY010000016.1"/>
</dbReference>
<reference evidence="10" key="1">
    <citation type="journal article" date="2019" name="Int. J. Syst. Evol. Microbiol.">
        <title>The Global Catalogue of Microorganisms (GCM) 10K type strain sequencing project: providing services to taxonomists for standard genome sequencing and annotation.</title>
        <authorList>
            <consortium name="The Broad Institute Genomics Platform"/>
            <consortium name="The Broad Institute Genome Sequencing Center for Infectious Disease"/>
            <person name="Wu L."/>
            <person name="Ma J."/>
        </authorList>
    </citation>
    <scope>NUCLEOTIDE SEQUENCE [LARGE SCALE GENOMIC DNA]</scope>
    <source>
        <strain evidence="10">JCM 17919</strain>
    </source>
</reference>
<dbReference type="InterPro" id="IPR052433">
    <property type="entry name" value="X-Pro_dipept-like"/>
</dbReference>
<dbReference type="Proteomes" id="UP001501725">
    <property type="component" value="Unassembled WGS sequence"/>
</dbReference>
<comment type="cofactor">
    <cofactor evidence="2">
        <name>Mn(2+)</name>
        <dbReference type="ChEBI" id="CHEBI:29035"/>
    </cofactor>
</comment>
<gene>
    <name evidence="9" type="ORF">GCM10023184_40630</name>
</gene>
<evidence type="ECO:0000256" key="6">
    <source>
        <dbReference type="ARBA" id="ARBA00022801"/>
    </source>
</evidence>
<feature type="domain" description="Aminopeptidase P N-terminal" evidence="8">
    <location>
        <begin position="3"/>
        <end position="149"/>
    </location>
</feature>
<comment type="caution">
    <text evidence="9">The sequence shown here is derived from an EMBL/GenBank/DDBJ whole genome shotgun (WGS) entry which is preliminary data.</text>
</comment>
<dbReference type="SUPFAM" id="SSF55920">
    <property type="entry name" value="Creatinase/aminopeptidase"/>
    <property type="match status" value="1"/>
</dbReference>
<keyword evidence="10" id="KW-1185">Reference proteome</keyword>
<dbReference type="EC" id="3.4.11.9" evidence="4"/>
<dbReference type="SUPFAM" id="SSF53092">
    <property type="entry name" value="Creatinase/prolidase N-terminal domain"/>
    <property type="match status" value="1"/>
</dbReference>
<keyword evidence="5" id="KW-0479">Metal-binding</keyword>
<evidence type="ECO:0000256" key="2">
    <source>
        <dbReference type="ARBA" id="ARBA00001936"/>
    </source>
</evidence>
<organism evidence="9 10">
    <name type="scientific">Flaviaesturariibacter amylovorans</name>
    <dbReference type="NCBI Taxonomy" id="1084520"/>
    <lineage>
        <taxon>Bacteria</taxon>
        <taxon>Pseudomonadati</taxon>
        <taxon>Bacteroidota</taxon>
        <taxon>Chitinophagia</taxon>
        <taxon>Chitinophagales</taxon>
        <taxon>Chitinophagaceae</taxon>
        <taxon>Flaviaestuariibacter</taxon>
    </lineage>
</organism>
<dbReference type="PANTHER" id="PTHR43226:SF4">
    <property type="entry name" value="XAA-PRO AMINOPEPTIDASE 3"/>
    <property type="match status" value="1"/>
</dbReference>
<evidence type="ECO:0000259" key="8">
    <source>
        <dbReference type="SMART" id="SM01011"/>
    </source>
</evidence>
<evidence type="ECO:0000313" key="10">
    <source>
        <dbReference type="Proteomes" id="UP001501725"/>
    </source>
</evidence>
<keyword evidence="7" id="KW-0464">Manganese</keyword>
<comment type="similarity">
    <text evidence="3">Belongs to the peptidase M24B family.</text>
</comment>
<dbReference type="Pfam" id="PF05195">
    <property type="entry name" value="AMP_N"/>
    <property type="match status" value="1"/>
</dbReference>
<sequence>MYFTQQDIQARRDRLAAAWNEQLAPGEAVLVYSGDPIGKPGGLDQTYPFLPHPAYFWLTGRRRESEVLLYSRDGGWVEFQKSVGPDEAVWEGPRTDLLVEGPGKPLESFESALAASHFSAVYALGQIAGPVEGKAFALRTSLDRARRKKDAAEVRLLRQLAGIAGAGYARIQEILRPGLTERHLQAAYEGELLIQGAHAAPYECIVGAGPNSAILHALPTERVIGEGEFVLVDAGAAIYDYCVDITRMFPSSEPVSQQHKDLYRIVQQAHAECIGMSKPGVPWREVHLHAARVIAGGLVSLGIMKGDPAELVAREATSVFFPHGLGHLVGLRVRDAGHADNLQPKTYAGARLRVDIDLEEGHCITVEPGCYFIPALLDNAEVRARFRDDINWNEAAKWAGIGGVRIEDNILITAGGNDNLTIGVPKSSAF</sequence>
<evidence type="ECO:0000256" key="3">
    <source>
        <dbReference type="ARBA" id="ARBA00008766"/>
    </source>
</evidence>
<evidence type="ECO:0000256" key="4">
    <source>
        <dbReference type="ARBA" id="ARBA00012574"/>
    </source>
</evidence>
<evidence type="ECO:0000256" key="7">
    <source>
        <dbReference type="ARBA" id="ARBA00023211"/>
    </source>
</evidence>
<dbReference type="InterPro" id="IPR036005">
    <property type="entry name" value="Creatinase/aminopeptidase-like"/>
</dbReference>
<dbReference type="EMBL" id="BAABGY010000016">
    <property type="protein sequence ID" value="GAA4341859.1"/>
    <property type="molecule type" value="Genomic_DNA"/>
</dbReference>
<dbReference type="InterPro" id="IPR000994">
    <property type="entry name" value="Pept_M24"/>
</dbReference>
<proteinExistence type="inferred from homology"/>
<protein>
    <recommendedName>
        <fullName evidence="4">Xaa-Pro aminopeptidase</fullName>
        <ecNumber evidence="4">3.4.11.9</ecNumber>
    </recommendedName>
</protein>
<accession>A0ABP8HNI5</accession>
<keyword evidence="9" id="KW-0031">Aminopeptidase</keyword>
<dbReference type="GO" id="GO:0004177">
    <property type="term" value="F:aminopeptidase activity"/>
    <property type="evidence" value="ECO:0007669"/>
    <property type="project" value="UniProtKB-KW"/>
</dbReference>